<comment type="similarity">
    <text evidence="2">Belongs to the bacterial histone-like protein family.</text>
</comment>
<feature type="domain" description="HU" evidence="11">
    <location>
        <begin position="1"/>
        <end position="122"/>
    </location>
</feature>
<accession>A0A926F430</accession>
<keyword evidence="6" id="KW-0426">Late protein</keyword>
<evidence type="ECO:0000313" key="12">
    <source>
        <dbReference type="EMBL" id="MBC8594296.1"/>
    </source>
</evidence>
<gene>
    <name evidence="12" type="ORF">H8744_13785</name>
</gene>
<comment type="subunit">
    <text evidence="3">Homodimer.</text>
</comment>
<dbReference type="GO" id="GO:0005829">
    <property type="term" value="C:cytosol"/>
    <property type="evidence" value="ECO:0007669"/>
    <property type="project" value="TreeGrafter"/>
</dbReference>
<dbReference type="Proteomes" id="UP000651085">
    <property type="component" value="Unassembled WGS sequence"/>
</dbReference>
<evidence type="ECO:0000259" key="11">
    <source>
        <dbReference type="Pfam" id="PF18291"/>
    </source>
</evidence>
<evidence type="ECO:0000256" key="1">
    <source>
        <dbReference type="ARBA" id="ARBA00004328"/>
    </source>
</evidence>
<organism evidence="12 13">
    <name type="scientific">Jilunia laotingensis</name>
    <dbReference type="NCBI Taxonomy" id="2763675"/>
    <lineage>
        <taxon>Bacteria</taxon>
        <taxon>Pseudomonadati</taxon>
        <taxon>Bacteroidota</taxon>
        <taxon>Bacteroidia</taxon>
        <taxon>Bacteroidales</taxon>
        <taxon>Bacteroidaceae</taxon>
        <taxon>Jilunia</taxon>
    </lineage>
</organism>
<keyword evidence="13" id="KW-1185">Reference proteome</keyword>
<dbReference type="InterPro" id="IPR005902">
    <property type="entry name" value="HU_DNA-bd_put"/>
</dbReference>
<dbReference type="EMBL" id="JACRTF010000001">
    <property type="protein sequence ID" value="MBC8594296.1"/>
    <property type="molecule type" value="Genomic_DNA"/>
</dbReference>
<comment type="subcellular location">
    <subcellularLocation>
        <location evidence="1">Virion</location>
    </subcellularLocation>
</comment>
<evidence type="ECO:0000313" key="13">
    <source>
        <dbReference type="Proteomes" id="UP000651085"/>
    </source>
</evidence>
<dbReference type="GO" id="GO:0003677">
    <property type="term" value="F:DNA binding"/>
    <property type="evidence" value="ECO:0007669"/>
    <property type="project" value="UniProtKB-KW"/>
</dbReference>
<dbReference type="Pfam" id="PF18291">
    <property type="entry name" value="HU-HIG"/>
    <property type="match status" value="1"/>
</dbReference>
<evidence type="ECO:0000256" key="2">
    <source>
        <dbReference type="ARBA" id="ARBA00010529"/>
    </source>
</evidence>
<comment type="caution">
    <text evidence="12">The sequence shown here is derived from an EMBL/GenBank/DDBJ whole genome shotgun (WGS) entry which is preliminary data.</text>
</comment>
<evidence type="ECO:0000256" key="3">
    <source>
        <dbReference type="ARBA" id="ARBA00011738"/>
    </source>
</evidence>
<dbReference type="AlphaFoldDB" id="A0A926F430"/>
<dbReference type="SUPFAM" id="SSF47729">
    <property type="entry name" value="IHF-like DNA-binding proteins"/>
    <property type="match status" value="1"/>
</dbReference>
<dbReference type="NCBIfam" id="TIGR01201">
    <property type="entry name" value="HU_rel"/>
    <property type="match status" value="1"/>
</dbReference>
<evidence type="ECO:0000256" key="10">
    <source>
        <dbReference type="ARBA" id="ARBA00046140"/>
    </source>
</evidence>
<dbReference type="RefSeq" id="WP_262435391.1">
    <property type="nucleotide sequence ID" value="NZ_JACRTF010000001.1"/>
</dbReference>
<evidence type="ECO:0000256" key="6">
    <source>
        <dbReference type="ARBA" id="ARBA00022921"/>
    </source>
</evidence>
<dbReference type="InterPro" id="IPR000119">
    <property type="entry name" value="Hist_DNA-bd"/>
</dbReference>
<evidence type="ECO:0000256" key="8">
    <source>
        <dbReference type="ARBA" id="ARBA00033120"/>
    </source>
</evidence>
<dbReference type="PANTHER" id="PTHR33175">
    <property type="entry name" value="DNA-BINDING PROTEIN HU"/>
    <property type="match status" value="1"/>
</dbReference>
<dbReference type="GO" id="GO:0030527">
    <property type="term" value="F:structural constituent of chromatin"/>
    <property type="evidence" value="ECO:0007669"/>
    <property type="project" value="InterPro"/>
</dbReference>
<dbReference type="InterPro" id="IPR041607">
    <property type="entry name" value="HU-HIG"/>
</dbReference>
<evidence type="ECO:0000256" key="5">
    <source>
        <dbReference type="ARBA" id="ARBA00022705"/>
    </source>
</evidence>
<comment type="function">
    <text evidence="10">DNA-binding protein that plays a critical role in nucleoid compaction, genome replication and DNA replication and transcription. Binds to both ssDNA and dsDNA with a binding site covering about 15 nucleotides. Displays DNA-supercoiling activity only when associated with the viral DNA topoisomerase 2.</text>
</comment>
<evidence type="ECO:0000256" key="7">
    <source>
        <dbReference type="ARBA" id="ARBA00023125"/>
    </source>
</evidence>
<dbReference type="InterPro" id="IPR010992">
    <property type="entry name" value="IHF-like_DNA-bd_dom_sf"/>
</dbReference>
<sequence length="156" mass="17411">MTVIFKKVKRKNMRNPEASELYHPQLLTLGQTVNLNAIAHTMKESSSLSKGDILSVLSNFVEAMRTALYNGHSVNIQDFGVFSLSARTAGTETEKECTVKNIKNVRINFRPSVTVRPDLAATRAGDRIEFIDLQTYLERLKQSADDEGDHGEDPTV</sequence>
<evidence type="ECO:0000256" key="9">
    <source>
        <dbReference type="ARBA" id="ARBA00033227"/>
    </source>
</evidence>
<protein>
    <recommendedName>
        <fullName evidence="4">Viral histone-like protein</fullName>
    </recommendedName>
    <alternativeName>
        <fullName evidence="9">DNA-binding protein pA104R</fullName>
    </alternativeName>
    <alternativeName>
        <fullName evidence="8">pA104R</fullName>
    </alternativeName>
</protein>
<reference evidence="12" key="1">
    <citation type="submission" date="2020-08" db="EMBL/GenBank/DDBJ databases">
        <title>Genome public.</title>
        <authorList>
            <person name="Liu C."/>
            <person name="Sun Q."/>
        </authorList>
    </citation>
    <scope>NUCLEOTIDE SEQUENCE</scope>
    <source>
        <strain evidence="12">N12</strain>
    </source>
</reference>
<name>A0A926F430_9BACT</name>
<keyword evidence="5" id="KW-0235">DNA replication</keyword>
<dbReference type="PANTHER" id="PTHR33175:SF13">
    <property type="entry name" value="HISTONE-LIKE PROTEIN"/>
    <property type="match status" value="1"/>
</dbReference>
<dbReference type="GO" id="GO:0006260">
    <property type="term" value="P:DNA replication"/>
    <property type="evidence" value="ECO:0007669"/>
    <property type="project" value="UniProtKB-KW"/>
</dbReference>
<keyword evidence="7 12" id="KW-0238">DNA-binding</keyword>
<evidence type="ECO:0000256" key="4">
    <source>
        <dbReference type="ARBA" id="ARBA00016145"/>
    </source>
</evidence>
<proteinExistence type="inferred from homology"/>
<dbReference type="Gene3D" id="4.10.520.10">
    <property type="entry name" value="IHF-like DNA-binding proteins"/>
    <property type="match status" value="1"/>
</dbReference>